<dbReference type="PANTHER" id="PTHR13799">
    <property type="entry name" value="NGG1 INTERACTING FACTOR 3"/>
    <property type="match status" value="1"/>
</dbReference>
<dbReference type="InterPro" id="IPR036069">
    <property type="entry name" value="DUF34/NIF3_sf"/>
</dbReference>
<dbReference type="GO" id="GO:0005737">
    <property type="term" value="C:cytoplasm"/>
    <property type="evidence" value="ECO:0007669"/>
    <property type="project" value="TreeGrafter"/>
</dbReference>
<accession>A0A2R4XM50</accession>
<evidence type="ECO:0000256" key="2">
    <source>
        <dbReference type="ARBA" id="ARBA00022723"/>
    </source>
</evidence>
<dbReference type="Pfam" id="PF01784">
    <property type="entry name" value="DUF34_NIF3"/>
    <property type="match status" value="1"/>
</dbReference>
<organism evidence="4 5">
    <name type="scientific">Orrella marina</name>
    <dbReference type="NCBI Taxonomy" id="2163011"/>
    <lineage>
        <taxon>Bacteria</taxon>
        <taxon>Pseudomonadati</taxon>
        <taxon>Pseudomonadota</taxon>
        <taxon>Betaproteobacteria</taxon>
        <taxon>Burkholderiales</taxon>
        <taxon>Alcaligenaceae</taxon>
        <taxon>Orrella</taxon>
    </lineage>
</organism>
<dbReference type="Gene3D" id="3.40.1390.30">
    <property type="entry name" value="NIF3 (NGG1p interacting factor 3)-like"/>
    <property type="match status" value="2"/>
</dbReference>
<name>A0A2R4XM50_9BURK</name>
<comment type="similarity">
    <text evidence="1">Belongs to the GTP cyclohydrolase I type 2/NIF3 family.</text>
</comment>
<evidence type="ECO:0000256" key="3">
    <source>
        <dbReference type="PIRSR" id="PIRSR602678-1"/>
    </source>
</evidence>
<dbReference type="NCBIfam" id="TIGR00486">
    <property type="entry name" value="YbgI_SA1388"/>
    <property type="match status" value="1"/>
</dbReference>
<protein>
    <submittedName>
        <fullName evidence="4">Nif3-like dinuclear metal center hexameric protein</fullName>
    </submittedName>
</protein>
<dbReference type="PANTHER" id="PTHR13799:SF14">
    <property type="entry name" value="GTP CYCLOHYDROLASE 1 TYPE 2 HOMOLOG"/>
    <property type="match status" value="1"/>
</dbReference>
<proteinExistence type="inferred from homology"/>
<keyword evidence="2 3" id="KW-0479">Metal-binding</keyword>
<evidence type="ECO:0000313" key="5">
    <source>
        <dbReference type="Proteomes" id="UP000244571"/>
    </source>
</evidence>
<sequence length="257" mass="27919">MIETSKLVAWLDQTLEPEKFTDYCPNGLQIQGKDQISHIVTGVTASLALIEKARELNADAILVHHGYFWRNENPTLQGQRLKRIRALLESDINLIAYHLPLDAHPIFGNNAQLAKQLGLNPLRDAQGAPVTCGPGSLVWLGHPEVTEQSVRELAGRIQTQLARHPVVVGNFEAKAGLVAWCTGGAQSMQEAAIAAGAQTYVTGEISEPNAHIARETGTTFISAGHHATERYGVRALGEEIARQLDVKVTFVDLDNPA</sequence>
<feature type="binding site" evidence="3">
    <location>
        <position position="102"/>
    </location>
    <ligand>
        <name>a divalent metal cation</name>
        <dbReference type="ChEBI" id="CHEBI:60240"/>
        <label>1</label>
    </ligand>
</feature>
<dbReference type="KEGG" id="boz:DBV39_15400"/>
<dbReference type="Proteomes" id="UP000244571">
    <property type="component" value="Chromosome"/>
</dbReference>
<dbReference type="AlphaFoldDB" id="A0A2R4XM50"/>
<feature type="binding site" evidence="3">
    <location>
        <position position="229"/>
    </location>
    <ligand>
        <name>a divalent metal cation</name>
        <dbReference type="ChEBI" id="CHEBI:60240"/>
        <label>1</label>
    </ligand>
</feature>
<gene>
    <name evidence="4" type="ORF">DBV39_15400</name>
</gene>
<reference evidence="4 5" key="1">
    <citation type="submission" date="2018-04" db="EMBL/GenBank/DDBJ databases">
        <title>Bordetella sp. HZ20 isolated from seawater.</title>
        <authorList>
            <person name="Sun C."/>
        </authorList>
    </citation>
    <scope>NUCLEOTIDE SEQUENCE [LARGE SCALE GENOMIC DNA]</scope>
    <source>
        <strain evidence="4 5">HZ20</strain>
    </source>
</reference>
<dbReference type="EMBL" id="CP028901">
    <property type="protein sequence ID" value="AWB34887.1"/>
    <property type="molecule type" value="Genomic_DNA"/>
</dbReference>
<evidence type="ECO:0000313" key="4">
    <source>
        <dbReference type="EMBL" id="AWB34887.1"/>
    </source>
</evidence>
<evidence type="ECO:0000256" key="1">
    <source>
        <dbReference type="ARBA" id="ARBA00006964"/>
    </source>
</evidence>
<feature type="binding site" evidence="3">
    <location>
        <position position="64"/>
    </location>
    <ligand>
        <name>a divalent metal cation</name>
        <dbReference type="ChEBI" id="CHEBI:60240"/>
        <label>2</label>
    </ligand>
</feature>
<feature type="binding site" evidence="3">
    <location>
        <position position="225"/>
    </location>
    <ligand>
        <name>a divalent metal cation</name>
        <dbReference type="ChEBI" id="CHEBI:60240"/>
        <label>1</label>
    </ligand>
</feature>
<dbReference type="SUPFAM" id="SSF102705">
    <property type="entry name" value="NIF3 (NGG1p interacting factor 3)-like"/>
    <property type="match status" value="1"/>
</dbReference>
<keyword evidence="5" id="KW-1185">Reference proteome</keyword>
<dbReference type="InterPro" id="IPR002678">
    <property type="entry name" value="DUF34/NIF3"/>
</dbReference>
<dbReference type="OrthoDB" id="9800881at2"/>
<feature type="binding site" evidence="3">
    <location>
        <position position="65"/>
    </location>
    <ligand>
        <name>a divalent metal cation</name>
        <dbReference type="ChEBI" id="CHEBI:60240"/>
        <label>1</label>
    </ligand>
</feature>
<dbReference type="GO" id="GO:0046872">
    <property type="term" value="F:metal ion binding"/>
    <property type="evidence" value="ECO:0007669"/>
    <property type="project" value="UniProtKB-KW"/>
</dbReference>